<proteinExistence type="predicted"/>
<accession>A0A8D9UHH1</accession>
<protein>
    <submittedName>
        <fullName evidence="1">Uncharacterized protein</fullName>
    </submittedName>
</protein>
<evidence type="ECO:0000313" key="1">
    <source>
        <dbReference type="EMBL" id="DAD55511.1"/>
    </source>
</evidence>
<dbReference type="EMBL" id="BK032494">
    <property type="protein sequence ID" value="DAD55511.1"/>
    <property type="molecule type" value="Genomic_DNA"/>
</dbReference>
<reference evidence="1" key="1">
    <citation type="journal article" date="2021" name="Proc. Natl. Acad. Sci. U.S.A.">
        <title>A Catalog of Tens of Thousands of Viruses from Human Metagenomes Reveals Hidden Associations with Chronic Diseases.</title>
        <authorList>
            <person name="Tisza M.J."/>
            <person name="Buck C.B."/>
        </authorList>
    </citation>
    <scope>NUCLEOTIDE SEQUENCE</scope>
    <source>
        <strain evidence="1">Ct6nR3</strain>
    </source>
</reference>
<sequence length="47" mass="4683">MNKATVHTALIALAAYVAVAFIQRSVIAVPVIGAYLPGGVVTAATTA</sequence>
<name>A0A8D9UHH1_9VIRU</name>
<organism evidence="1">
    <name type="scientific">Corticoviridae sp</name>
    <dbReference type="NCBI Taxonomy" id="2832474"/>
    <lineage>
        <taxon>Viruses</taxon>
        <taxon>Varidnaviria</taxon>
        <taxon>Abadenavirae</taxon>
        <taxon>Produgelaviricota</taxon>
        <taxon>Belvinaviricetes</taxon>
        <taxon>Vinavirales</taxon>
        <taxon>Corticoviridae</taxon>
    </lineage>
</organism>